<dbReference type="AlphaFoldDB" id="I3EIA4"/>
<evidence type="ECO:0000256" key="3">
    <source>
        <dbReference type="ARBA" id="ARBA00022692"/>
    </source>
</evidence>
<evidence type="ECO:0000256" key="1">
    <source>
        <dbReference type="ARBA" id="ARBA00004141"/>
    </source>
</evidence>
<dbReference type="Pfam" id="PF19055">
    <property type="entry name" value="ABC2_membrane_7"/>
    <property type="match status" value="1"/>
</dbReference>
<dbReference type="EMBL" id="GL870877">
    <property type="protein sequence ID" value="EIJ88951.1"/>
    <property type="molecule type" value="Genomic_DNA"/>
</dbReference>
<proteinExistence type="predicted"/>
<evidence type="ECO:0000259" key="7">
    <source>
        <dbReference type="Pfam" id="PF19055"/>
    </source>
</evidence>
<feature type="transmembrane region" description="Helical" evidence="6">
    <location>
        <begin position="513"/>
        <end position="530"/>
    </location>
</feature>
<dbReference type="HOGENOM" id="CLU_020642_0_0_1"/>
<keyword evidence="3 6" id="KW-0812">Transmembrane</keyword>
<comment type="subcellular location">
    <subcellularLocation>
        <location evidence="1">Membrane</location>
        <topology evidence="1">Multi-pass membrane protein</topology>
    </subcellularLocation>
</comment>
<protein>
    <recommendedName>
        <fullName evidence="7">ABC transporter family G domain-containing protein</fullName>
    </recommendedName>
</protein>
<feature type="domain" description="ABC transporter family G" evidence="7">
    <location>
        <begin position="228"/>
        <end position="305"/>
    </location>
</feature>
<accession>I3EIA4</accession>
<sequence>MQIENKENKVNLNDSEIKTAKEESVFNETLNTIIKLEKYEVLSKKNECILKSDTLSIPEGKLIGIIGVNEHEKLNLMDSLAGKCKSAHTIYGHVYTKNKAGGLSMRRSGDWFNRVNYISQSAVDYENVPARSILVSIAKCNGTAEADVDNYMNTFGIERAKNVIFKNLSHEEKKILSVIGGMLSIKEMNIWGEPLNGLNAELTRNILSHIKKFSNTNVVALNHVPKILLDVFDYVIVMYNSAIIYSGPVSEADEYFVEMGVEFPKDVFYADYLMQLIAGRVTNEKDKNNIAVLRKMWNKISKVPRGPRRSSSSSCWLSQAKISFTRVREIIGLSLYSNKLFRGSSFLITTLLIVVLCSIVLFNTFYILCEYLAADSNGLNPNYKYATTHITLFYPHLLYCFLQEIKGKIHYIDQQYNYFSLKNINKVKIISALIGKMNEYYKVINNISWVSILSQTFNLFFLFVGSLVCMWSSNGFHSPSFYKTSKFNIKEKRFTAGDYTCALIINSLLQKTLVLWSVSIIVYWGLYLTVNCKIVESATNSIGHLIPITLLLCASFLIGVYSLLIEFAPIPIRWLTFTGVLYVLICQLLPVLLVDFILMDVDSEFIGLYTPFSRIISIFYSESEYSDKKSILKAFNISPSDGYYNSPLLDWIITIYKTTMRYNPNFFFSHMLAKISYYLEDIKVNKEITNSGFSFNENDLIYEIAKCTWGRDSTDLLDLPTDVFNILFKYKSNRKMYGAFDCHNELIQILKNCESICPVEVFDPEHSLVDMSFSHILWSAFCFWAVPTSLLLLFILYAYKKLLFRVRN</sequence>
<evidence type="ECO:0000256" key="6">
    <source>
        <dbReference type="SAM" id="Phobius"/>
    </source>
</evidence>
<dbReference type="PANTHER" id="PTHR48041:SF139">
    <property type="entry name" value="PROTEIN SCARLET"/>
    <property type="match status" value="1"/>
</dbReference>
<dbReference type="OrthoDB" id="66620at2759"/>
<dbReference type="InParanoid" id="I3EIA4"/>
<feature type="transmembrane region" description="Helical" evidence="6">
    <location>
        <begin position="447"/>
        <end position="471"/>
    </location>
</feature>
<gene>
    <name evidence="8" type="ORF">NEQG_00770</name>
</gene>
<evidence type="ECO:0000256" key="2">
    <source>
        <dbReference type="ARBA" id="ARBA00022448"/>
    </source>
</evidence>
<dbReference type="GO" id="GO:0016020">
    <property type="term" value="C:membrane"/>
    <property type="evidence" value="ECO:0007669"/>
    <property type="project" value="UniProtKB-SubCell"/>
</dbReference>
<dbReference type="PANTHER" id="PTHR48041">
    <property type="entry name" value="ABC TRANSPORTER G FAMILY MEMBER 28"/>
    <property type="match status" value="1"/>
</dbReference>
<feature type="transmembrane region" description="Helical" evidence="6">
    <location>
        <begin position="576"/>
        <end position="599"/>
    </location>
</feature>
<feature type="transmembrane region" description="Helical" evidence="6">
    <location>
        <begin position="776"/>
        <end position="799"/>
    </location>
</feature>
<evidence type="ECO:0000256" key="4">
    <source>
        <dbReference type="ARBA" id="ARBA00022989"/>
    </source>
</evidence>
<feature type="transmembrane region" description="Helical" evidence="6">
    <location>
        <begin position="346"/>
        <end position="368"/>
    </location>
</feature>
<dbReference type="InterPro" id="IPR043926">
    <property type="entry name" value="ABCG_dom"/>
</dbReference>
<keyword evidence="5 6" id="KW-0472">Membrane</keyword>
<dbReference type="GO" id="GO:0140359">
    <property type="term" value="F:ABC-type transporter activity"/>
    <property type="evidence" value="ECO:0007669"/>
    <property type="project" value="InterPro"/>
</dbReference>
<organism evidence="8 9">
    <name type="scientific">Nematocida parisii (strain ERTm3)</name>
    <name type="common">Nematode killer fungus</name>
    <dbReference type="NCBI Taxonomy" id="935791"/>
    <lineage>
        <taxon>Eukaryota</taxon>
        <taxon>Fungi</taxon>
        <taxon>Fungi incertae sedis</taxon>
        <taxon>Microsporidia</taxon>
        <taxon>Nematocida</taxon>
    </lineage>
</organism>
<dbReference type="SUPFAM" id="SSF52540">
    <property type="entry name" value="P-loop containing nucleoside triphosphate hydrolases"/>
    <property type="match status" value="1"/>
</dbReference>
<dbReference type="InterPro" id="IPR027417">
    <property type="entry name" value="P-loop_NTPase"/>
</dbReference>
<name>I3EIA4_NEMP3</name>
<dbReference type="Proteomes" id="UP000002872">
    <property type="component" value="Unassembled WGS sequence"/>
</dbReference>
<dbReference type="Gene3D" id="3.40.50.300">
    <property type="entry name" value="P-loop containing nucleotide triphosphate hydrolases"/>
    <property type="match status" value="1"/>
</dbReference>
<evidence type="ECO:0000256" key="5">
    <source>
        <dbReference type="ARBA" id="ARBA00023136"/>
    </source>
</evidence>
<evidence type="ECO:0000313" key="8">
    <source>
        <dbReference type="EMBL" id="EIJ88951.1"/>
    </source>
</evidence>
<dbReference type="VEuPathDB" id="MicrosporidiaDB:NEQG_00770"/>
<feature type="transmembrane region" description="Helical" evidence="6">
    <location>
        <begin position="542"/>
        <end position="564"/>
    </location>
</feature>
<keyword evidence="9" id="KW-1185">Reference proteome</keyword>
<evidence type="ECO:0000313" key="9">
    <source>
        <dbReference type="Proteomes" id="UP000002872"/>
    </source>
</evidence>
<dbReference type="STRING" id="935791.I3EIA4"/>
<keyword evidence="2" id="KW-0813">Transport</keyword>
<reference evidence="8" key="1">
    <citation type="submission" date="2011-01" db="EMBL/GenBank/DDBJ databases">
        <title>The Genome Sequence of Nematocida parisii strain ERTm3.</title>
        <authorList>
            <consortium name="The Broad Institute Genome Sequencing Platform"/>
            <consortium name="The Broad Institute Genome Sequencing Center for Infectious Disease"/>
            <person name="Cuomo C."/>
            <person name="Troemel E."/>
            <person name="Young S.K."/>
            <person name="Zeng Q."/>
            <person name="Gargeya S."/>
            <person name="Fitzgerald M."/>
            <person name="Haas B."/>
            <person name="Abouelleil A."/>
            <person name="Alvarado L."/>
            <person name="Arachchi H.M."/>
            <person name="Berlin A."/>
            <person name="Chapman S.B."/>
            <person name="Gearin G."/>
            <person name="Goldberg J."/>
            <person name="Griggs A."/>
            <person name="Gujja S."/>
            <person name="Hansen M."/>
            <person name="Heiman D."/>
            <person name="Howarth C."/>
            <person name="Larimer J."/>
            <person name="Lui A."/>
            <person name="MacDonald P.J.P."/>
            <person name="McCowen C."/>
            <person name="Montmayeur A."/>
            <person name="Murphy C."/>
            <person name="Neiman D."/>
            <person name="Pearson M."/>
            <person name="Priest M."/>
            <person name="Roberts A."/>
            <person name="Saif S."/>
            <person name="Shea T."/>
            <person name="Sisk P."/>
            <person name="Stolte C."/>
            <person name="Sykes S."/>
            <person name="Wortman J."/>
            <person name="Nusbaum C."/>
            <person name="Birren B."/>
        </authorList>
    </citation>
    <scope>NUCLEOTIDE SEQUENCE</scope>
    <source>
        <strain evidence="8">ERTm3</strain>
    </source>
</reference>
<dbReference type="InterPro" id="IPR050352">
    <property type="entry name" value="ABCG_transporters"/>
</dbReference>
<keyword evidence="4 6" id="KW-1133">Transmembrane helix</keyword>